<organism evidence="1 2">
    <name type="scientific">Rhodovulum adriaticum</name>
    <name type="common">Rhodopseudomonas adriatica</name>
    <dbReference type="NCBI Taxonomy" id="35804"/>
    <lineage>
        <taxon>Bacteria</taxon>
        <taxon>Pseudomonadati</taxon>
        <taxon>Pseudomonadota</taxon>
        <taxon>Alphaproteobacteria</taxon>
        <taxon>Rhodobacterales</taxon>
        <taxon>Paracoccaceae</taxon>
        <taxon>Rhodovulum</taxon>
    </lineage>
</organism>
<dbReference type="OrthoDB" id="9816009at2"/>
<proteinExistence type="predicted"/>
<dbReference type="Proteomes" id="UP000295733">
    <property type="component" value="Unassembled WGS sequence"/>
</dbReference>
<accession>A0A4R2NIY1</accession>
<dbReference type="AlphaFoldDB" id="A0A4R2NIY1"/>
<sequence>MREYDGQDLVYYTHLASYRCALAEVRIGINTDTAAVLLPMEPCYRDETPPNAVRETPYIAFPLGSVSRVAVAITYADGETDAALFGRAGLIRP</sequence>
<dbReference type="RefSeq" id="WP_132604816.1">
    <property type="nucleotide sequence ID" value="NZ_NRRP01000017.1"/>
</dbReference>
<gene>
    <name evidence="1" type="ORF">EV656_11148</name>
</gene>
<reference evidence="1 2" key="1">
    <citation type="submission" date="2019-03" db="EMBL/GenBank/DDBJ databases">
        <title>Genomic Encyclopedia of Type Strains, Phase IV (KMG-IV): sequencing the most valuable type-strain genomes for metagenomic binning, comparative biology and taxonomic classification.</title>
        <authorList>
            <person name="Goeker M."/>
        </authorList>
    </citation>
    <scope>NUCLEOTIDE SEQUENCE [LARGE SCALE GENOMIC DNA]</scope>
    <source>
        <strain evidence="1 2">DSM 2781</strain>
    </source>
</reference>
<name>A0A4R2NIY1_RHOAD</name>
<evidence type="ECO:0000313" key="1">
    <source>
        <dbReference type="EMBL" id="TCP21397.1"/>
    </source>
</evidence>
<comment type="caution">
    <text evidence="1">The sequence shown here is derived from an EMBL/GenBank/DDBJ whole genome shotgun (WGS) entry which is preliminary data.</text>
</comment>
<dbReference type="EMBL" id="SLXL01000011">
    <property type="protein sequence ID" value="TCP21397.1"/>
    <property type="molecule type" value="Genomic_DNA"/>
</dbReference>
<protein>
    <submittedName>
        <fullName evidence="1">Uncharacterized protein</fullName>
    </submittedName>
</protein>
<keyword evidence="2" id="KW-1185">Reference proteome</keyword>
<evidence type="ECO:0000313" key="2">
    <source>
        <dbReference type="Proteomes" id="UP000295733"/>
    </source>
</evidence>